<keyword evidence="5 8" id="KW-0812">Transmembrane</keyword>
<keyword evidence="6 8" id="KW-1133">Transmembrane helix</keyword>
<dbReference type="GO" id="GO:0055085">
    <property type="term" value="P:transmembrane transport"/>
    <property type="evidence" value="ECO:0007669"/>
    <property type="project" value="TreeGrafter"/>
</dbReference>
<evidence type="ECO:0000256" key="6">
    <source>
        <dbReference type="ARBA" id="ARBA00022989"/>
    </source>
</evidence>
<dbReference type="Pfam" id="PF01594">
    <property type="entry name" value="AI-2E_transport"/>
    <property type="match status" value="1"/>
</dbReference>
<evidence type="ECO:0000256" key="8">
    <source>
        <dbReference type="SAM" id="Phobius"/>
    </source>
</evidence>
<dbReference type="AlphaFoldDB" id="A0A2S0NBI4"/>
<organism evidence="9 10">
    <name type="scientific">Phreatobacter cathodiphilus</name>
    <dbReference type="NCBI Taxonomy" id="1868589"/>
    <lineage>
        <taxon>Bacteria</taxon>
        <taxon>Pseudomonadati</taxon>
        <taxon>Pseudomonadota</taxon>
        <taxon>Alphaproteobacteria</taxon>
        <taxon>Hyphomicrobiales</taxon>
        <taxon>Phreatobacteraceae</taxon>
        <taxon>Phreatobacter</taxon>
    </lineage>
</organism>
<evidence type="ECO:0000256" key="7">
    <source>
        <dbReference type="ARBA" id="ARBA00023136"/>
    </source>
</evidence>
<evidence type="ECO:0000256" key="4">
    <source>
        <dbReference type="ARBA" id="ARBA00022475"/>
    </source>
</evidence>
<keyword evidence="10" id="KW-1185">Reference proteome</keyword>
<proteinExistence type="inferred from homology"/>
<feature type="transmembrane region" description="Helical" evidence="8">
    <location>
        <begin position="271"/>
        <end position="292"/>
    </location>
</feature>
<dbReference type="OrthoDB" id="5792512at2"/>
<evidence type="ECO:0000256" key="3">
    <source>
        <dbReference type="ARBA" id="ARBA00022448"/>
    </source>
</evidence>
<dbReference type="KEGG" id="phr:C6569_09645"/>
<feature type="transmembrane region" description="Helical" evidence="8">
    <location>
        <begin position="151"/>
        <end position="170"/>
    </location>
</feature>
<feature type="transmembrane region" description="Helical" evidence="8">
    <location>
        <begin position="29"/>
        <end position="45"/>
    </location>
</feature>
<comment type="subcellular location">
    <subcellularLocation>
        <location evidence="1">Cell membrane</location>
        <topology evidence="1">Multi-pass membrane protein</topology>
    </subcellularLocation>
</comment>
<feature type="transmembrane region" description="Helical" evidence="8">
    <location>
        <begin position="213"/>
        <end position="239"/>
    </location>
</feature>
<dbReference type="RefSeq" id="WP_106748642.1">
    <property type="nucleotide sequence ID" value="NZ_CP027668.1"/>
</dbReference>
<accession>A0A2S0NBI4</accession>
<gene>
    <name evidence="9" type="ORF">C6569_09645</name>
</gene>
<dbReference type="GO" id="GO:0005886">
    <property type="term" value="C:plasma membrane"/>
    <property type="evidence" value="ECO:0007669"/>
    <property type="project" value="UniProtKB-SubCell"/>
</dbReference>
<evidence type="ECO:0000313" key="10">
    <source>
        <dbReference type="Proteomes" id="UP000237889"/>
    </source>
</evidence>
<evidence type="ECO:0000256" key="5">
    <source>
        <dbReference type="ARBA" id="ARBA00022692"/>
    </source>
</evidence>
<dbReference type="EMBL" id="CP027668">
    <property type="protein sequence ID" value="AVO45301.1"/>
    <property type="molecule type" value="Genomic_DNA"/>
</dbReference>
<evidence type="ECO:0000313" key="9">
    <source>
        <dbReference type="EMBL" id="AVO45301.1"/>
    </source>
</evidence>
<feature type="transmembrane region" description="Helical" evidence="8">
    <location>
        <begin position="7"/>
        <end position="23"/>
    </location>
</feature>
<feature type="transmembrane region" description="Helical" evidence="8">
    <location>
        <begin position="304"/>
        <end position="336"/>
    </location>
</feature>
<dbReference type="PANTHER" id="PTHR21716">
    <property type="entry name" value="TRANSMEMBRANE PROTEIN"/>
    <property type="match status" value="1"/>
</dbReference>
<keyword evidence="3" id="KW-0813">Transport</keyword>
<feature type="transmembrane region" description="Helical" evidence="8">
    <location>
        <begin position="57"/>
        <end position="82"/>
    </location>
</feature>
<evidence type="ECO:0000256" key="2">
    <source>
        <dbReference type="ARBA" id="ARBA00009773"/>
    </source>
</evidence>
<dbReference type="InterPro" id="IPR002549">
    <property type="entry name" value="AI-2E-like"/>
</dbReference>
<evidence type="ECO:0000256" key="1">
    <source>
        <dbReference type="ARBA" id="ARBA00004651"/>
    </source>
</evidence>
<dbReference type="Proteomes" id="UP000237889">
    <property type="component" value="Chromosome"/>
</dbReference>
<feature type="transmembrane region" description="Helical" evidence="8">
    <location>
        <begin position="245"/>
        <end position="264"/>
    </location>
</feature>
<name>A0A2S0NBI4_9HYPH</name>
<dbReference type="PANTHER" id="PTHR21716:SF53">
    <property type="entry name" value="PERMEASE PERM-RELATED"/>
    <property type="match status" value="1"/>
</dbReference>
<keyword evidence="4" id="KW-1003">Cell membrane</keyword>
<reference evidence="9 10" key="1">
    <citation type="submission" date="2018-03" db="EMBL/GenBank/DDBJ databases">
        <title>Genome sequencing of Phreatobacter sp.</title>
        <authorList>
            <person name="Kim S.-J."/>
            <person name="Heo J."/>
            <person name="Kwon S.-W."/>
        </authorList>
    </citation>
    <scope>NUCLEOTIDE SEQUENCE [LARGE SCALE GENOMIC DNA]</scope>
    <source>
        <strain evidence="9 10">S-12</strain>
    </source>
</reference>
<comment type="similarity">
    <text evidence="2">Belongs to the autoinducer-2 exporter (AI-2E) (TC 2.A.86) family.</text>
</comment>
<sequence>MTLQRQVGFWIGGLAVLALSLYVLRGILLPFIAGLALAYFLDPIVSRLEGIKVPRVAGALAVIGTFVVIFIVLTVVIVPILANQLTSFVARLPSYVVQLQALATEQNREWLQRVLGDRLPDVSRSVADIVTQSTGWIAGFVQQSLWTGGATFIYIFGLFIITPVVAFYLLKDWPRMMEKIDSWLPLQHRETILGLMREMNVAMAGFVRGQATVCFVLMVYYGMALSGAGLNFGLLIGLGTGFLSFIPYVGSITGLTLAVGVAIVQFWPQWTMVFVILAIFGIGIFFESYVLYPNLVGESVGLHPVWLMFALFSFGALFGFAGLMLAVPLAASLGVLTRFAIRQYLASPLFTGVARPRPHEGPGRPEM</sequence>
<keyword evidence="7 8" id="KW-0472">Membrane</keyword>
<protein>
    <submittedName>
        <fullName evidence="9">AI-2E family transporter</fullName>
    </submittedName>
</protein>